<evidence type="ECO:0000256" key="2">
    <source>
        <dbReference type="ARBA" id="ARBA00023315"/>
    </source>
</evidence>
<protein>
    <submittedName>
        <fullName evidence="7">Ketoacyl-ACP synthase III</fullName>
    </submittedName>
</protein>
<dbReference type="Proteomes" id="UP000286031">
    <property type="component" value="Unassembled WGS sequence"/>
</dbReference>
<name>A0A413EY63_BACOV</name>
<proteinExistence type="predicted"/>
<organism evidence="7 8">
    <name type="scientific">Bacteroides ovatus</name>
    <dbReference type="NCBI Taxonomy" id="28116"/>
    <lineage>
        <taxon>Bacteria</taxon>
        <taxon>Pseudomonadati</taxon>
        <taxon>Bacteroidota</taxon>
        <taxon>Bacteroidia</taxon>
        <taxon>Bacteroidales</taxon>
        <taxon>Bacteroidaceae</taxon>
        <taxon>Bacteroides</taxon>
    </lineage>
</organism>
<dbReference type="Pfam" id="PF08541">
    <property type="entry name" value="ACP_syn_III_C"/>
    <property type="match status" value="1"/>
</dbReference>
<dbReference type="GO" id="GO:0004315">
    <property type="term" value="F:3-oxoacyl-[acyl-carrier-protein] synthase activity"/>
    <property type="evidence" value="ECO:0007669"/>
    <property type="project" value="InterPro"/>
</dbReference>
<dbReference type="InterPro" id="IPR016039">
    <property type="entry name" value="Thiolase-like"/>
</dbReference>
<sequence>MDFRFKNKKITGILSMLPSKEIYFDDELEYYNFSESKATKLKLTMGYNKRRIFDKELCVSDICVQGMEYLFATGKLCKKDIDAMILVTQSQDYFLPPTCNLIQGRLGLGVDVLCMDIVQGCAGYILGLIQAFMLLEQQNINKVVLFNADILSRKVSRYDRQISPMLGDACSITIVEKSDAPCDILCNYNVDGGRAMSVNIPAGGWREPSTSQSAILEEDKDGNRRSRNDMVEDGSQIFNLIQLNVPKMIHHVLDAAGTSKSEIDYYMVHQPNRFMIQKLADKINVPRDRMPSNIVENYGNSSGVTIPVNIVHNLGSLLISGKKKLLLAGFGVGLAWGATILDIGNLDFCEMFEVNNEE</sequence>
<feature type="region of interest" description="Disordered" evidence="3">
    <location>
        <begin position="206"/>
        <end position="227"/>
    </location>
</feature>
<feature type="domain" description="Beta-ketoacyl-[acyl-carrier-protein] synthase III N-terminal" evidence="5">
    <location>
        <begin position="115"/>
        <end position="181"/>
    </location>
</feature>
<dbReference type="EMBL" id="QSBI01000002">
    <property type="protein sequence ID" value="RGX12907.1"/>
    <property type="molecule type" value="Genomic_DNA"/>
</dbReference>
<keyword evidence="1" id="KW-0808">Transferase</keyword>
<dbReference type="RefSeq" id="WP_117513632.1">
    <property type="nucleotide sequence ID" value="NZ_CAKJYT010000009.1"/>
</dbReference>
<accession>A0A413EY63</accession>
<dbReference type="GO" id="GO:0044550">
    <property type="term" value="P:secondary metabolite biosynthetic process"/>
    <property type="evidence" value="ECO:0007669"/>
    <property type="project" value="TreeGrafter"/>
</dbReference>
<evidence type="ECO:0000313" key="6">
    <source>
        <dbReference type="EMBL" id="KAA4619518.1"/>
    </source>
</evidence>
<dbReference type="GO" id="GO:0006633">
    <property type="term" value="P:fatty acid biosynthetic process"/>
    <property type="evidence" value="ECO:0007669"/>
    <property type="project" value="InterPro"/>
</dbReference>
<reference evidence="6 9" key="2">
    <citation type="journal article" date="2019" name="Nat. Med.">
        <title>A library of human gut bacterial isolates paired with longitudinal multiomics data enables mechanistic microbiome research.</title>
        <authorList>
            <person name="Poyet M."/>
            <person name="Groussin M."/>
            <person name="Gibbons S.M."/>
            <person name="Avila-Pacheco J."/>
            <person name="Jiang X."/>
            <person name="Kearney S.M."/>
            <person name="Perrotta A.R."/>
            <person name="Berdy B."/>
            <person name="Zhao S."/>
            <person name="Lieberman T.D."/>
            <person name="Swanson P.K."/>
            <person name="Smith M."/>
            <person name="Roesemann S."/>
            <person name="Alexander J.E."/>
            <person name="Rich S.A."/>
            <person name="Livny J."/>
            <person name="Vlamakis H."/>
            <person name="Clish C."/>
            <person name="Bullock K."/>
            <person name="Deik A."/>
            <person name="Scott J."/>
            <person name="Pierce K.A."/>
            <person name="Xavier R.J."/>
            <person name="Alm E.J."/>
        </authorList>
    </citation>
    <scope>NUCLEOTIDE SEQUENCE [LARGE SCALE GENOMIC DNA]</scope>
    <source>
        <strain evidence="6 9">BIOML-A15</strain>
    </source>
</reference>
<evidence type="ECO:0000256" key="1">
    <source>
        <dbReference type="ARBA" id="ARBA00022679"/>
    </source>
</evidence>
<dbReference type="EMBL" id="VWFP01000044">
    <property type="protein sequence ID" value="KAA4619518.1"/>
    <property type="molecule type" value="Genomic_DNA"/>
</dbReference>
<feature type="domain" description="Beta-ketoacyl-[acyl-carrier-protein] synthase III C-terminal" evidence="4">
    <location>
        <begin position="253"/>
        <end position="342"/>
    </location>
</feature>
<evidence type="ECO:0000313" key="7">
    <source>
        <dbReference type="EMBL" id="RGX12907.1"/>
    </source>
</evidence>
<dbReference type="AlphaFoldDB" id="A0A413EY63"/>
<dbReference type="InterPro" id="IPR013747">
    <property type="entry name" value="ACP_syn_III_C"/>
</dbReference>
<dbReference type="InterPro" id="IPR013751">
    <property type="entry name" value="ACP_syn_III_N"/>
</dbReference>
<evidence type="ECO:0000259" key="4">
    <source>
        <dbReference type="Pfam" id="PF08541"/>
    </source>
</evidence>
<reference evidence="7 8" key="1">
    <citation type="submission" date="2018-08" db="EMBL/GenBank/DDBJ databases">
        <title>A genome reference for cultivated species of the human gut microbiota.</title>
        <authorList>
            <person name="Zou Y."/>
            <person name="Xue W."/>
            <person name="Luo G."/>
        </authorList>
    </citation>
    <scope>NUCLEOTIDE SEQUENCE [LARGE SCALE GENOMIC DNA]</scope>
    <source>
        <strain evidence="7 8">AF04-46</strain>
    </source>
</reference>
<dbReference type="Proteomes" id="UP000424805">
    <property type="component" value="Unassembled WGS sequence"/>
</dbReference>
<evidence type="ECO:0000256" key="3">
    <source>
        <dbReference type="SAM" id="MobiDB-lite"/>
    </source>
</evidence>
<dbReference type="SUPFAM" id="SSF53901">
    <property type="entry name" value="Thiolase-like"/>
    <property type="match status" value="1"/>
</dbReference>
<gene>
    <name evidence="7" type="ORF">DWV35_03155</name>
    <name evidence="6" type="ORF">F3B90_25195</name>
</gene>
<dbReference type="PANTHER" id="PTHR34069">
    <property type="entry name" value="3-OXOACYL-[ACYL-CARRIER-PROTEIN] SYNTHASE 3"/>
    <property type="match status" value="1"/>
</dbReference>
<dbReference type="Gene3D" id="3.40.47.10">
    <property type="match status" value="1"/>
</dbReference>
<dbReference type="Pfam" id="PF08545">
    <property type="entry name" value="ACP_syn_III"/>
    <property type="match status" value="1"/>
</dbReference>
<comment type="caution">
    <text evidence="7">The sequence shown here is derived from an EMBL/GenBank/DDBJ whole genome shotgun (WGS) entry which is preliminary data.</text>
</comment>
<evidence type="ECO:0000313" key="8">
    <source>
        <dbReference type="Proteomes" id="UP000286031"/>
    </source>
</evidence>
<evidence type="ECO:0000313" key="9">
    <source>
        <dbReference type="Proteomes" id="UP000424805"/>
    </source>
</evidence>
<evidence type="ECO:0000259" key="5">
    <source>
        <dbReference type="Pfam" id="PF08545"/>
    </source>
</evidence>
<dbReference type="PANTHER" id="PTHR34069:SF2">
    <property type="entry name" value="BETA-KETOACYL-[ACYL-CARRIER-PROTEIN] SYNTHASE III"/>
    <property type="match status" value="1"/>
</dbReference>
<keyword evidence="2" id="KW-0012">Acyltransferase</keyword>